<reference evidence="2" key="1">
    <citation type="submission" date="2021-02" db="EMBL/GenBank/DDBJ databases">
        <authorList>
            <person name="Dougan E. K."/>
            <person name="Rhodes N."/>
            <person name="Thang M."/>
            <person name="Chan C."/>
        </authorList>
    </citation>
    <scope>NUCLEOTIDE SEQUENCE</scope>
</reference>
<keyword evidence="3" id="KW-1185">Reference proteome</keyword>
<sequence>MGCAHFSWQPSLTNAIDVMVTRSHGLQDAHADELADWVCDVCRKSGLRSFYKPGLSGSSALEGGRRRLLRDAFELANCVAAVAVAVAIQTERQAQLANEIVWAAQHSKPIILMYDSSKPFDMNAWQESFPELFPSHVVRYYGKGHEECAAELTRAIQTKAVRDAGARAEATPRMVEVSEPTEQPSEPKAPCPEAWQAALERLRSAQPSDLPKVSFKGILRNRERWTKRQSPAAFLDREVQEAVRFVMGSLPISSEDAALELLCASVGVSERVVSASLRILAVRMNDMAPQLDLLQEVFAWSLAAVHRHVDSVDVCTFGMDCLQISYGLMLSMGEKPMKICSTEAEQIVSALRSFPACHMLQRNGFTLLRQLLECPNSFRVQDAGDAIALPGGGLARILTREGVAEMALKAIGPGDPSFLRDACKVLQVLSVSSRHVKEQGSYSGAPAFLFVPLKHAGLSALAAGDDEGQEVVGQAEGLFEALHDCLQATPEQSLEVFTLLCLLTARHAENKRRCRSALDAALLREAVRLCTDGETP</sequence>
<dbReference type="Proteomes" id="UP000649617">
    <property type="component" value="Unassembled WGS sequence"/>
</dbReference>
<feature type="non-terminal residue" evidence="2">
    <location>
        <position position="1"/>
    </location>
</feature>
<accession>A0A812N1F4</accession>
<feature type="region of interest" description="Disordered" evidence="1">
    <location>
        <begin position="167"/>
        <end position="190"/>
    </location>
</feature>
<comment type="caution">
    <text evidence="2">The sequence shown here is derived from an EMBL/GenBank/DDBJ whole genome shotgun (WGS) entry which is preliminary data.</text>
</comment>
<proteinExistence type="predicted"/>
<dbReference type="EMBL" id="CAJNIZ010009569">
    <property type="protein sequence ID" value="CAE7284059.1"/>
    <property type="molecule type" value="Genomic_DNA"/>
</dbReference>
<evidence type="ECO:0000313" key="3">
    <source>
        <dbReference type="Proteomes" id="UP000649617"/>
    </source>
</evidence>
<dbReference type="OrthoDB" id="436342at2759"/>
<evidence type="ECO:0000256" key="1">
    <source>
        <dbReference type="SAM" id="MobiDB-lite"/>
    </source>
</evidence>
<organism evidence="2 3">
    <name type="scientific">Symbiodinium pilosum</name>
    <name type="common">Dinoflagellate</name>
    <dbReference type="NCBI Taxonomy" id="2952"/>
    <lineage>
        <taxon>Eukaryota</taxon>
        <taxon>Sar</taxon>
        <taxon>Alveolata</taxon>
        <taxon>Dinophyceae</taxon>
        <taxon>Suessiales</taxon>
        <taxon>Symbiodiniaceae</taxon>
        <taxon>Symbiodinium</taxon>
    </lineage>
</organism>
<gene>
    <name evidence="2" type="ORF">SPIL2461_LOCUS6379</name>
</gene>
<protein>
    <submittedName>
        <fullName evidence="2">Uncharacterized protein</fullName>
    </submittedName>
</protein>
<name>A0A812N1F4_SYMPI</name>
<dbReference type="AlphaFoldDB" id="A0A812N1F4"/>
<evidence type="ECO:0000313" key="2">
    <source>
        <dbReference type="EMBL" id="CAE7284059.1"/>
    </source>
</evidence>